<gene>
    <name evidence="1" type="ORF">A3G33_10360</name>
</gene>
<proteinExistence type="predicted"/>
<dbReference type="InterPro" id="IPR029044">
    <property type="entry name" value="Nucleotide-diphossugar_trans"/>
</dbReference>
<dbReference type="AlphaFoldDB" id="A0A1G1L122"/>
<comment type="caution">
    <text evidence="1">The sequence shown here is derived from an EMBL/GenBank/DDBJ whole genome shotgun (WGS) entry which is preliminary data.</text>
</comment>
<dbReference type="CDD" id="cd02518">
    <property type="entry name" value="GT2_SpsF"/>
    <property type="match status" value="1"/>
</dbReference>
<name>A0A1G1L122_9BACT</name>
<evidence type="ECO:0000313" key="1">
    <source>
        <dbReference type="EMBL" id="OGW98842.1"/>
    </source>
</evidence>
<organism evidence="1 2">
    <name type="scientific">Candidatus Danuiimicrobium aquiferis</name>
    <dbReference type="NCBI Taxonomy" id="1801832"/>
    <lineage>
        <taxon>Bacteria</taxon>
        <taxon>Pseudomonadati</taxon>
        <taxon>Candidatus Omnitrophota</taxon>
        <taxon>Candidatus Danuiimicrobium</taxon>
    </lineage>
</organism>
<dbReference type="PANTHER" id="PTHR42866">
    <property type="entry name" value="3-DEOXY-MANNO-OCTULOSONATE CYTIDYLYLTRANSFERASE"/>
    <property type="match status" value="1"/>
</dbReference>
<dbReference type="EMBL" id="MHFR01000024">
    <property type="protein sequence ID" value="OGW98842.1"/>
    <property type="molecule type" value="Genomic_DNA"/>
</dbReference>
<dbReference type="InterPro" id="IPR003329">
    <property type="entry name" value="Cytidylyl_trans"/>
</dbReference>
<accession>A0A1G1L122</accession>
<dbReference type="Pfam" id="PF02348">
    <property type="entry name" value="CTP_transf_3"/>
    <property type="match status" value="1"/>
</dbReference>
<dbReference type="Gene3D" id="3.90.550.10">
    <property type="entry name" value="Spore Coat Polysaccharide Biosynthesis Protein SpsA, Chain A"/>
    <property type="match status" value="1"/>
</dbReference>
<sequence length="240" mass="27304">MQSKRLPGKVMLPLAGKVPMLCWVVERCLKVKTADKVIVATSKHPKDDVIVSYCHQHGYAHFRGSETDVLSRYNACAREFGLEAIVRITSDCPFISPEMVDRCIQLLHRTKSDFVHNARLDRIFPLGLGIEVITMDALARINKLAKKPAEREHVTFYAYEHAKDFRIHELKSLRGYHAGQLRLTVDTQADFEVASLVAKEFQSKGVLVDTKEVIRFLNRRPEITAINQSIKQTKIHGKVI</sequence>
<evidence type="ECO:0000313" key="2">
    <source>
        <dbReference type="Proteomes" id="UP000178187"/>
    </source>
</evidence>
<protein>
    <recommendedName>
        <fullName evidence="3">Acylneuraminate cytidylyltransferase</fullName>
    </recommendedName>
</protein>
<dbReference type="GO" id="GO:0005829">
    <property type="term" value="C:cytosol"/>
    <property type="evidence" value="ECO:0007669"/>
    <property type="project" value="TreeGrafter"/>
</dbReference>
<reference evidence="1 2" key="1">
    <citation type="journal article" date="2016" name="Nat. Commun.">
        <title>Thousands of microbial genomes shed light on interconnected biogeochemical processes in an aquifer system.</title>
        <authorList>
            <person name="Anantharaman K."/>
            <person name="Brown C.T."/>
            <person name="Hug L.A."/>
            <person name="Sharon I."/>
            <person name="Castelle C.J."/>
            <person name="Probst A.J."/>
            <person name="Thomas B.C."/>
            <person name="Singh A."/>
            <person name="Wilkins M.J."/>
            <person name="Karaoz U."/>
            <person name="Brodie E.L."/>
            <person name="Williams K.H."/>
            <person name="Hubbard S.S."/>
            <person name="Banfield J.F."/>
        </authorList>
    </citation>
    <scope>NUCLEOTIDE SEQUENCE [LARGE SCALE GENOMIC DNA]</scope>
</reference>
<evidence type="ECO:0008006" key="3">
    <source>
        <dbReference type="Google" id="ProtNLM"/>
    </source>
</evidence>
<dbReference type="SUPFAM" id="SSF53448">
    <property type="entry name" value="Nucleotide-diphospho-sugar transferases"/>
    <property type="match status" value="1"/>
</dbReference>
<dbReference type="Proteomes" id="UP000178187">
    <property type="component" value="Unassembled WGS sequence"/>
</dbReference>
<dbReference type="PANTHER" id="PTHR42866:SF1">
    <property type="entry name" value="SPORE COAT POLYSACCHARIDE BIOSYNTHESIS PROTEIN SPSF"/>
    <property type="match status" value="1"/>
</dbReference>